<organism evidence="3 4">
    <name type="scientific">Romeriopsis navalis LEGE 11480</name>
    <dbReference type="NCBI Taxonomy" id="2777977"/>
    <lineage>
        <taxon>Bacteria</taxon>
        <taxon>Bacillati</taxon>
        <taxon>Cyanobacteriota</taxon>
        <taxon>Cyanophyceae</taxon>
        <taxon>Leptolyngbyales</taxon>
        <taxon>Leptolyngbyaceae</taxon>
        <taxon>Romeriopsis</taxon>
        <taxon>Romeriopsis navalis</taxon>
    </lineage>
</organism>
<name>A0A928VLX0_9CYAN</name>
<dbReference type="InterPro" id="IPR036873">
    <property type="entry name" value="Rhodanese-like_dom_sf"/>
</dbReference>
<dbReference type="InterPro" id="IPR001307">
    <property type="entry name" value="Thiosulphate_STrfase_CS"/>
</dbReference>
<dbReference type="RefSeq" id="WP_264324954.1">
    <property type="nucleotide sequence ID" value="NZ_JADEXQ010000029.1"/>
</dbReference>
<dbReference type="PROSITE" id="PS00380">
    <property type="entry name" value="RHODANESE_1"/>
    <property type="match status" value="1"/>
</dbReference>
<feature type="signal peptide" evidence="1">
    <location>
        <begin position="1"/>
        <end position="26"/>
    </location>
</feature>
<dbReference type="PROSITE" id="PS50206">
    <property type="entry name" value="RHODANESE_3"/>
    <property type="match status" value="1"/>
</dbReference>
<dbReference type="CDD" id="cd14797">
    <property type="entry name" value="DUF302"/>
    <property type="match status" value="1"/>
</dbReference>
<dbReference type="PANTHER" id="PTHR43031">
    <property type="entry name" value="FAD-DEPENDENT OXIDOREDUCTASE"/>
    <property type="match status" value="1"/>
</dbReference>
<sequence length="279" mass="30316">MSRSKLHILFALIISMQIAGCGSLIAAGAPISQMDLAAQIKNQTAPRILDVRSPKEYEVGHVPGATNIDFRELAQRVSEIQGAKDAPIVVYCETGVRANIAEKILSDAGFTNILHLQGDMSAWRKNQQPIVQGKQPFDAATIVQTHADIPGLIVKTSPHSVEKTTDRLTKVIESKGIKVFATINHSQNAAKADLKLPPTTLVMFGNPKLGTPLMQCQRSIAIDLPQKVLIWQDEKVVKIGYNDPAYIADRHQLNDCGKKVTAKISGALNKFTDVAIAPK</sequence>
<accession>A0A928VLX0</accession>
<reference evidence="3" key="1">
    <citation type="submission" date="2020-10" db="EMBL/GenBank/DDBJ databases">
        <authorList>
            <person name="Castelo-Branco R."/>
            <person name="Eusebio N."/>
            <person name="Adriana R."/>
            <person name="Vieira A."/>
            <person name="Brugerolle De Fraissinette N."/>
            <person name="Rezende De Castro R."/>
            <person name="Schneider M.P."/>
            <person name="Vasconcelos V."/>
            <person name="Leao P.N."/>
        </authorList>
    </citation>
    <scope>NUCLEOTIDE SEQUENCE</scope>
    <source>
        <strain evidence="3">LEGE 11480</strain>
    </source>
</reference>
<protein>
    <submittedName>
        <fullName evidence="3">DUF302 domain-containing protein</fullName>
    </submittedName>
</protein>
<keyword evidence="4" id="KW-1185">Reference proteome</keyword>
<evidence type="ECO:0000259" key="2">
    <source>
        <dbReference type="PROSITE" id="PS50206"/>
    </source>
</evidence>
<gene>
    <name evidence="3" type="ORF">IQ266_10345</name>
</gene>
<dbReference type="Pfam" id="PF00581">
    <property type="entry name" value="Rhodanese"/>
    <property type="match status" value="1"/>
</dbReference>
<feature type="chain" id="PRO_5036904549" evidence="1">
    <location>
        <begin position="27"/>
        <end position="279"/>
    </location>
</feature>
<dbReference type="PANTHER" id="PTHR43031:SF16">
    <property type="entry name" value="OXIDOREDUCTASE"/>
    <property type="match status" value="1"/>
</dbReference>
<dbReference type="SMART" id="SM00450">
    <property type="entry name" value="RHOD"/>
    <property type="match status" value="1"/>
</dbReference>
<keyword evidence="1" id="KW-0732">Signal</keyword>
<dbReference type="Pfam" id="PF03625">
    <property type="entry name" value="DUF302"/>
    <property type="match status" value="1"/>
</dbReference>
<evidence type="ECO:0000313" key="3">
    <source>
        <dbReference type="EMBL" id="MBE9030128.1"/>
    </source>
</evidence>
<dbReference type="Proteomes" id="UP000625316">
    <property type="component" value="Unassembled WGS sequence"/>
</dbReference>
<evidence type="ECO:0000256" key="1">
    <source>
        <dbReference type="SAM" id="SignalP"/>
    </source>
</evidence>
<dbReference type="SUPFAM" id="SSF103247">
    <property type="entry name" value="TT1751-like"/>
    <property type="match status" value="1"/>
</dbReference>
<dbReference type="InterPro" id="IPR005180">
    <property type="entry name" value="DUF302"/>
</dbReference>
<feature type="domain" description="Rhodanese" evidence="2">
    <location>
        <begin position="42"/>
        <end position="132"/>
    </location>
</feature>
<evidence type="ECO:0000313" key="4">
    <source>
        <dbReference type="Proteomes" id="UP000625316"/>
    </source>
</evidence>
<dbReference type="CDD" id="cd00158">
    <property type="entry name" value="RHOD"/>
    <property type="match status" value="1"/>
</dbReference>
<dbReference type="Gene3D" id="3.30.310.70">
    <property type="entry name" value="TT1751-like domain"/>
    <property type="match status" value="1"/>
</dbReference>
<comment type="caution">
    <text evidence="3">The sequence shown here is derived from an EMBL/GenBank/DDBJ whole genome shotgun (WGS) entry which is preliminary data.</text>
</comment>
<dbReference type="Gene3D" id="3.40.250.10">
    <property type="entry name" value="Rhodanese-like domain"/>
    <property type="match status" value="1"/>
</dbReference>
<dbReference type="InterPro" id="IPR035923">
    <property type="entry name" value="TT1751-like_sf"/>
</dbReference>
<dbReference type="InterPro" id="IPR050229">
    <property type="entry name" value="GlpE_sulfurtransferase"/>
</dbReference>
<dbReference type="InterPro" id="IPR001763">
    <property type="entry name" value="Rhodanese-like_dom"/>
</dbReference>
<proteinExistence type="predicted"/>
<dbReference type="EMBL" id="JADEXQ010000029">
    <property type="protein sequence ID" value="MBE9030128.1"/>
    <property type="molecule type" value="Genomic_DNA"/>
</dbReference>
<dbReference type="AlphaFoldDB" id="A0A928VLX0"/>
<dbReference type="GO" id="GO:0004792">
    <property type="term" value="F:thiosulfate-cyanide sulfurtransferase activity"/>
    <property type="evidence" value="ECO:0007669"/>
    <property type="project" value="InterPro"/>
</dbReference>
<dbReference type="SUPFAM" id="SSF52821">
    <property type="entry name" value="Rhodanese/Cell cycle control phosphatase"/>
    <property type="match status" value="1"/>
</dbReference>